<dbReference type="InterPro" id="IPR045423">
    <property type="entry name" value="DUF6510"/>
</dbReference>
<dbReference type="RefSeq" id="WP_131515278.1">
    <property type="nucleotide sequence ID" value="NZ_SJKD01000004.1"/>
</dbReference>
<name>A0A4R0JRE0_9ACTN</name>
<dbReference type="OrthoDB" id="165401at2"/>
<proteinExistence type="predicted"/>
<gene>
    <name evidence="1" type="ORF">E0H75_20985</name>
</gene>
<dbReference type="AlphaFoldDB" id="A0A4R0JRE0"/>
<comment type="caution">
    <text evidence="1">The sequence shown here is derived from an EMBL/GenBank/DDBJ whole genome shotgun (WGS) entry which is preliminary data.</text>
</comment>
<evidence type="ECO:0000313" key="1">
    <source>
        <dbReference type="EMBL" id="TCC49027.1"/>
    </source>
</evidence>
<reference evidence="1 2" key="1">
    <citation type="submission" date="2019-02" db="EMBL/GenBank/DDBJ databases">
        <title>Kribbella capetownensis sp. nov. and Kribbella speibonae sp. nov., isolated from soil.</title>
        <authorList>
            <person name="Curtis S.M."/>
            <person name="Norton I."/>
            <person name="Everest G.J."/>
            <person name="Meyers P.R."/>
        </authorList>
    </citation>
    <scope>NUCLEOTIDE SEQUENCE [LARGE SCALE GENOMIC DNA]</scope>
    <source>
        <strain evidence="1 2">YM53</strain>
    </source>
</reference>
<keyword evidence="2" id="KW-1185">Reference proteome</keyword>
<accession>A0A4R0JRE0</accession>
<dbReference type="EMBL" id="SJKD01000004">
    <property type="protein sequence ID" value="TCC49027.1"/>
    <property type="molecule type" value="Genomic_DNA"/>
</dbReference>
<dbReference type="Pfam" id="PF20120">
    <property type="entry name" value="DUF6510"/>
    <property type="match status" value="1"/>
</dbReference>
<evidence type="ECO:0000313" key="2">
    <source>
        <dbReference type="Proteomes" id="UP000293342"/>
    </source>
</evidence>
<sequence>MEPLDGNALAGVMHDLFARDMTTMGYKCTSCGHTGVMAEMVVYMSGPGTVARCRGCETILMMLTERRGMYCIDMSGMAQPVLPLA</sequence>
<dbReference type="Proteomes" id="UP000293342">
    <property type="component" value="Unassembled WGS sequence"/>
</dbReference>
<organism evidence="1 2">
    <name type="scientific">Kribbella capetownensis</name>
    <dbReference type="NCBI Taxonomy" id="1572659"/>
    <lineage>
        <taxon>Bacteria</taxon>
        <taxon>Bacillati</taxon>
        <taxon>Actinomycetota</taxon>
        <taxon>Actinomycetes</taxon>
        <taxon>Propionibacteriales</taxon>
        <taxon>Kribbellaceae</taxon>
        <taxon>Kribbella</taxon>
    </lineage>
</organism>
<protein>
    <submittedName>
        <fullName evidence="1">Uncharacterized protein</fullName>
    </submittedName>
</protein>